<dbReference type="PANTHER" id="PTHR33835">
    <property type="entry name" value="YALI0C07656P"/>
    <property type="match status" value="1"/>
</dbReference>
<dbReference type="RefSeq" id="WP_073597864.1">
    <property type="nucleotide sequence ID" value="NZ_MRCB01000001.1"/>
</dbReference>
<evidence type="ECO:0000313" key="1">
    <source>
        <dbReference type="EMBL" id="OKH26730.1"/>
    </source>
</evidence>
<gene>
    <name evidence="1" type="ORF">NIES593_01380</name>
</gene>
<proteinExistence type="predicted"/>
<sequence length="236" mass="27254">MLREIDRNIWVGEQPLRFWGFEVGTRMTVIRLANGEVIVISPIKVDERTIHQINEIGKVTAIIAPNLYHHLFVTEFKAIYFHAKVWAAPGLESKRPDIPIDKILYNGKVGNADEVEYLLFEGFKFFDLIGSSALNEIVFFHRESQTLILTDTAYHFDESFSLKTQLAFRFMGGYKKLEPSLLEKFATRETDKVKCTIGQILCWDFDRVIMAHGSIIENNGKRKLKEGYERFLSTTL</sequence>
<evidence type="ECO:0008006" key="3">
    <source>
        <dbReference type="Google" id="ProtNLM"/>
    </source>
</evidence>
<reference evidence="1 2" key="1">
    <citation type="submission" date="2016-11" db="EMBL/GenBank/DDBJ databases">
        <title>Draft Genome Sequences of Nine Cyanobacterial Strains from Diverse Habitats.</title>
        <authorList>
            <person name="Zhu T."/>
            <person name="Hou S."/>
            <person name="Lu X."/>
            <person name="Hess W.R."/>
        </authorList>
    </citation>
    <scope>NUCLEOTIDE SEQUENCE [LARGE SCALE GENOMIC DNA]</scope>
    <source>
        <strain evidence="1 2">NIES-593</strain>
    </source>
</reference>
<dbReference type="InterPro" id="IPR036866">
    <property type="entry name" value="RibonucZ/Hydroxyglut_hydro"/>
</dbReference>
<dbReference type="AlphaFoldDB" id="A0A1U7HT02"/>
<protein>
    <recommendedName>
        <fullName evidence="3">DUF4336 domain-containing protein</fullName>
    </recommendedName>
</protein>
<dbReference type="STRING" id="1921803.NIES593_01380"/>
<keyword evidence="2" id="KW-1185">Reference proteome</keyword>
<evidence type="ECO:0000313" key="2">
    <source>
        <dbReference type="Proteomes" id="UP000186868"/>
    </source>
</evidence>
<name>A0A1U7HT02_9CYAN</name>
<dbReference type="PANTHER" id="PTHR33835:SF1">
    <property type="entry name" value="METALLO-BETA-LACTAMASE DOMAIN-CONTAINING PROTEIN"/>
    <property type="match status" value="1"/>
</dbReference>
<dbReference type="SUPFAM" id="SSF56281">
    <property type="entry name" value="Metallo-hydrolase/oxidoreductase"/>
    <property type="match status" value="1"/>
</dbReference>
<dbReference type="EMBL" id="MRCB01000001">
    <property type="protein sequence ID" value="OKH26730.1"/>
    <property type="molecule type" value="Genomic_DNA"/>
</dbReference>
<dbReference type="Gene3D" id="3.60.15.10">
    <property type="entry name" value="Ribonuclease Z/Hydroxyacylglutathione hydrolase-like"/>
    <property type="match status" value="1"/>
</dbReference>
<dbReference type="OrthoDB" id="450111at2"/>
<organism evidence="1 2">
    <name type="scientific">Hydrococcus rivularis NIES-593</name>
    <dbReference type="NCBI Taxonomy" id="1921803"/>
    <lineage>
        <taxon>Bacteria</taxon>
        <taxon>Bacillati</taxon>
        <taxon>Cyanobacteriota</taxon>
        <taxon>Cyanophyceae</taxon>
        <taxon>Pleurocapsales</taxon>
        <taxon>Hydrococcaceae</taxon>
        <taxon>Hydrococcus</taxon>
    </lineage>
</organism>
<dbReference type="InterPro" id="IPR025638">
    <property type="entry name" value="DUF4336"/>
</dbReference>
<dbReference type="Pfam" id="PF14234">
    <property type="entry name" value="DUF4336"/>
    <property type="match status" value="1"/>
</dbReference>
<accession>A0A1U7HT02</accession>
<comment type="caution">
    <text evidence="1">The sequence shown here is derived from an EMBL/GenBank/DDBJ whole genome shotgun (WGS) entry which is preliminary data.</text>
</comment>
<dbReference type="Proteomes" id="UP000186868">
    <property type="component" value="Unassembled WGS sequence"/>
</dbReference>